<dbReference type="HOGENOM" id="CLU_3140206_0_0_5"/>
<dbReference type="AlphaFoldDB" id="Q160M6"/>
<accession>Q160M6</accession>
<proteinExistence type="predicted"/>
<keyword evidence="2" id="KW-1185">Reference proteome</keyword>
<dbReference type="KEGG" id="rde:RD1_4127"/>
<sequence>MSLQALGKVLAPACAAEHLRMAEVISYRYGIRRHENSPDPACRLTTFSG</sequence>
<evidence type="ECO:0000313" key="2">
    <source>
        <dbReference type="Proteomes" id="UP000007029"/>
    </source>
</evidence>
<name>Q160M6_ROSDO</name>
<protein>
    <submittedName>
        <fullName evidence="1">Uncharacterized protein</fullName>
    </submittedName>
</protein>
<gene>
    <name evidence="1" type="ordered locus">RD1_4127</name>
</gene>
<dbReference type="Proteomes" id="UP000007029">
    <property type="component" value="Chromosome"/>
</dbReference>
<evidence type="ECO:0000313" key="1">
    <source>
        <dbReference type="EMBL" id="ABG33567.1"/>
    </source>
</evidence>
<organism evidence="1 2">
    <name type="scientific">Roseobacter denitrificans (strain ATCC 33942 / OCh 114)</name>
    <name type="common">Erythrobacter sp. (strain OCh 114)</name>
    <name type="synonym">Roseobacter denitrificans</name>
    <dbReference type="NCBI Taxonomy" id="375451"/>
    <lineage>
        <taxon>Bacteria</taxon>
        <taxon>Pseudomonadati</taxon>
        <taxon>Pseudomonadota</taxon>
        <taxon>Alphaproteobacteria</taxon>
        <taxon>Rhodobacterales</taxon>
        <taxon>Roseobacteraceae</taxon>
        <taxon>Roseobacter</taxon>
    </lineage>
</organism>
<dbReference type="EMBL" id="CP000362">
    <property type="protein sequence ID" value="ABG33567.1"/>
    <property type="molecule type" value="Genomic_DNA"/>
</dbReference>
<reference evidence="1 2" key="1">
    <citation type="journal article" date="2007" name="J. Bacteriol.">
        <title>The complete genome sequence of Roseobacter denitrificans reveals a mixotrophic rather than photosynthetic metabolism.</title>
        <authorList>
            <person name="Swingley W.D."/>
            <person name="Sadekar S."/>
            <person name="Mastrian S.D."/>
            <person name="Matthies H.J."/>
            <person name="Hao J."/>
            <person name="Ramos H."/>
            <person name="Acharya C.R."/>
            <person name="Conrad A.L."/>
            <person name="Taylor H.L."/>
            <person name="Dejesa L.C."/>
            <person name="Shah M.K."/>
            <person name="O'huallachain M.E."/>
            <person name="Lince M.T."/>
            <person name="Blankenship R.E."/>
            <person name="Beatty J.T."/>
            <person name="Touchman J.W."/>
        </authorList>
    </citation>
    <scope>NUCLEOTIDE SEQUENCE [LARGE SCALE GENOMIC DNA]</scope>
    <source>
        <strain evidence="2">ATCC 33942 / OCh 114</strain>
    </source>
</reference>